<keyword evidence="1" id="KW-1185">Reference proteome</keyword>
<sequence>MNPNHLHLAKKECEELLKFDLIEPSNSQWACEAFYVTKRAEQTRGKLNDTLEEHVNLLRQFATLVTQYGIMLSTKKMVLAQKEIDFLGMHFVKGAYSPGPHICQELLKFPDTSLNTKQIQQFLGVVNYVRDFIPNISTYISPLTEMLKKNAPSWGKKQDEVVRKINEISKNVKSLYIPSEGKKILQTDANNEY</sequence>
<accession>A0AC58TPN6</accession>
<protein>
    <submittedName>
        <fullName evidence="2">Mitochondrial protein AtMg00860</fullName>
    </submittedName>
</protein>
<dbReference type="Proteomes" id="UP000790787">
    <property type="component" value="Chromosome 22"/>
</dbReference>
<evidence type="ECO:0000313" key="2">
    <source>
        <dbReference type="RefSeq" id="XP_075099182.1"/>
    </source>
</evidence>
<organism evidence="1 2">
    <name type="scientific">Nicotiana tabacum</name>
    <name type="common">Common tobacco</name>
    <dbReference type="NCBI Taxonomy" id="4097"/>
    <lineage>
        <taxon>Eukaryota</taxon>
        <taxon>Viridiplantae</taxon>
        <taxon>Streptophyta</taxon>
        <taxon>Embryophyta</taxon>
        <taxon>Tracheophyta</taxon>
        <taxon>Spermatophyta</taxon>
        <taxon>Magnoliopsida</taxon>
        <taxon>eudicotyledons</taxon>
        <taxon>Gunneridae</taxon>
        <taxon>Pentapetalae</taxon>
        <taxon>asterids</taxon>
        <taxon>lamiids</taxon>
        <taxon>Solanales</taxon>
        <taxon>Solanaceae</taxon>
        <taxon>Nicotianoideae</taxon>
        <taxon>Nicotianeae</taxon>
        <taxon>Nicotiana</taxon>
    </lineage>
</organism>
<name>A0AC58TPN6_TOBAC</name>
<proteinExistence type="predicted"/>
<reference evidence="2" key="2">
    <citation type="submission" date="2025-08" db="UniProtKB">
        <authorList>
            <consortium name="RefSeq"/>
        </authorList>
    </citation>
    <scope>IDENTIFICATION</scope>
    <source>
        <tissue evidence="2">Leaf</tissue>
    </source>
</reference>
<evidence type="ECO:0000313" key="1">
    <source>
        <dbReference type="Proteomes" id="UP000790787"/>
    </source>
</evidence>
<reference evidence="1" key="1">
    <citation type="journal article" date="2014" name="Nat. Commun.">
        <title>The tobacco genome sequence and its comparison with those of tomato and potato.</title>
        <authorList>
            <person name="Sierro N."/>
            <person name="Battey J.N."/>
            <person name="Ouadi S."/>
            <person name="Bakaher N."/>
            <person name="Bovet L."/>
            <person name="Willig A."/>
            <person name="Goepfert S."/>
            <person name="Peitsch M.C."/>
            <person name="Ivanov N.V."/>
        </authorList>
    </citation>
    <scope>NUCLEOTIDE SEQUENCE [LARGE SCALE GENOMIC DNA]</scope>
</reference>
<gene>
    <name evidence="2" type="primary">LOC142176042</name>
</gene>
<dbReference type="RefSeq" id="XP_075099182.1">
    <property type="nucleotide sequence ID" value="XM_075243081.1"/>
</dbReference>